<accession>A0ABS8RQ55</accession>
<proteinExistence type="predicted"/>
<comment type="caution">
    <text evidence="1">The sequence shown here is derived from an EMBL/GenBank/DDBJ whole genome shotgun (WGS) entry which is preliminary data.</text>
</comment>
<gene>
    <name evidence="1" type="ORF">HAX54_033534</name>
</gene>
<protein>
    <submittedName>
        <fullName evidence="1">Uncharacterized protein</fullName>
    </submittedName>
</protein>
<evidence type="ECO:0000313" key="1">
    <source>
        <dbReference type="EMBL" id="MCD7447744.1"/>
    </source>
</evidence>
<name>A0ABS8RQ55_DATST</name>
<dbReference type="EMBL" id="JACEIK010000043">
    <property type="protein sequence ID" value="MCD7447744.1"/>
    <property type="molecule type" value="Genomic_DNA"/>
</dbReference>
<dbReference type="Proteomes" id="UP000823775">
    <property type="component" value="Unassembled WGS sequence"/>
</dbReference>
<evidence type="ECO:0000313" key="2">
    <source>
        <dbReference type="Proteomes" id="UP000823775"/>
    </source>
</evidence>
<sequence>MSIGTPSLGAKEDLPRYHERRRTLGYDGIGDKAHSGAIRASAALGGKAWGAAAPYGDNCIFAVSTSDTHYEGSLAGGALVGETYGIRSISLVMCRAGLLLLLSMKSSSHTHQGISRKLDGPRNGSWKWDMCSSRRISSSRSGVCGKCYGAAGDYEEIALSGSSD</sequence>
<reference evidence="1 2" key="1">
    <citation type="journal article" date="2021" name="BMC Genomics">
        <title>Datura genome reveals duplications of psychoactive alkaloid biosynthetic genes and high mutation rate following tissue culture.</title>
        <authorList>
            <person name="Rajewski A."/>
            <person name="Carter-House D."/>
            <person name="Stajich J."/>
            <person name="Litt A."/>
        </authorList>
    </citation>
    <scope>NUCLEOTIDE SEQUENCE [LARGE SCALE GENOMIC DNA]</scope>
    <source>
        <strain evidence="1">AR-01</strain>
    </source>
</reference>
<keyword evidence="2" id="KW-1185">Reference proteome</keyword>
<organism evidence="1 2">
    <name type="scientific">Datura stramonium</name>
    <name type="common">Jimsonweed</name>
    <name type="synonym">Common thornapple</name>
    <dbReference type="NCBI Taxonomy" id="4076"/>
    <lineage>
        <taxon>Eukaryota</taxon>
        <taxon>Viridiplantae</taxon>
        <taxon>Streptophyta</taxon>
        <taxon>Embryophyta</taxon>
        <taxon>Tracheophyta</taxon>
        <taxon>Spermatophyta</taxon>
        <taxon>Magnoliopsida</taxon>
        <taxon>eudicotyledons</taxon>
        <taxon>Gunneridae</taxon>
        <taxon>Pentapetalae</taxon>
        <taxon>asterids</taxon>
        <taxon>lamiids</taxon>
        <taxon>Solanales</taxon>
        <taxon>Solanaceae</taxon>
        <taxon>Solanoideae</taxon>
        <taxon>Datureae</taxon>
        <taxon>Datura</taxon>
    </lineage>
</organism>